<feature type="chain" id="PRO_5046677677" evidence="3">
    <location>
        <begin position="21"/>
        <end position="274"/>
    </location>
</feature>
<dbReference type="PANTHER" id="PTHR35936">
    <property type="entry name" value="MEMBRANE-BOUND LYTIC MUREIN TRANSGLYCOSYLASE F"/>
    <property type="match status" value="1"/>
</dbReference>
<comment type="similarity">
    <text evidence="1">Belongs to the bacterial solute-binding protein 3 family.</text>
</comment>
<dbReference type="EMBL" id="JBANFI010000005">
    <property type="protein sequence ID" value="MFK7161324.1"/>
    <property type="molecule type" value="Genomic_DNA"/>
</dbReference>
<gene>
    <name evidence="5" type="ORF">V6U78_09775</name>
</gene>
<sequence>MKILASLSLLLSLAITPAWASVVWQGHCRDRTPFIWVTPTGCSGPGIEVINIAIERLGHRVEWNPVPWARTLAFARSGEVDLIPLHSMDAEREAFLDPILIGYAERTLHFFKNADNPLQISHADQLSNLSIGALNSSFYSETFNLSMASLNMVFVTQTEQLVQMLQAGYIDLVVTSEQHGLEIYEQSAGLAAVAYQEVSLNGRYFSVPLGSAHHQYVPALRAEIEKMRASGEITEIFTRFGVVAPVSGLGFKTRIPHSLDSLPNIIPQSFNPMS</sequence>
<accession>A0ABW8PYG8</accession>
<dbReference type="SUPFAM" id="SSF53850">
    <property type="entry name" value="Periplasmic binding protein-like II"/>
    <property type="match status" value="1"/>
</dbReference>
<evidence type="ECO:0000256" key="2">
    <source>
        <dbReference type="ARBA" id="ARBA00022729"/>
    </source>
</evidence>
<evidence type="ECO:0000313" key="6">
    <source>
        <dbReference type="Proteomes" id="UP001621714"/>
    </source>
</evidence>
<dbReference type="RefSeq" id="WP_405339916.1">
    <property type="nucleotide sequence ID" value="NZ_JBANFI010000005.1"/>
</dbReference>
<dbReference type="Pfam" id="PF00497">
    <property type="entry name" value="SBP_bac_3"/>
    <property type="match status" value="1"/>
</dbReference>
<evidence type="ECO:0000313" key="5">
    <source>
        <dbReference type="EMBL" id="MFK7161324.1"/>
    </source>
</evidence>
<protein>
    <submittedName>
        <fullName evidence="5">Transporter substrate-binding domain-containing protein</fullName>
    </submittedName>
</protein>
<feature type="signal peptide" evidence="3">
    <location>
        <begin position="1"/>
        <end position="20"/>
    </location>
</feature>
<dbReference type="PANTHER" id="PTHR35936:SF25">
    <property type="entry name" value="ABC TRANSPORTER SUBSTRATE-BINDING PROTEIN"/>
    <property type="match status" value="1"/>
</dbReference>
<evidence type="ECO:0000256" key="1">
    <source>
        <dbReference type="ARBA" id="ARBA00010333"/>
    </source>
</evidence>
<reference evidence="5 6" key="1">
    <citation type="submission" date="2024-02" db="EMBL/GenBank/DDBJ databases">
        <title>Marinospirillum sp. MEB 164 isolated from Lonar lake sediment.</title>
        <authorList>
            <person name="Joshi A."/>
            <person name="Thite S."/>
        </authorList>
    </citation>
    <scope>NUCLEOTIDE SEQUENCE [LARGE SCALE GENOMIC DNA]</scope>
    <source>
        <strain evidence="5 6">MEB164</strain>
    </source>
</reference>
<feature type="domain" description="Solute-binding protein family 3/N-terminal" evidence="4">
    <location>
        <begin position="29"/>
        <end position="240"/>
    </location>
</feature>
<comment type="caution">
    <text evidence="5">The sequence shown here is derived from an EMBL/GenBank/DDBJ whole genome shotgun (WGS) entry which is preliminary data.</text>
</comment>
<proteinExistence type="inferred from homology"/>
<name>A0ABW8PYG8_9GAMM</name>
<dbReference type="InterPro" id="IPR001638">
    <property type="entry name" value="Solute-binding_3/MltF_N"/>
</dbReference>
<dbReference type="Proteomes" id="UP001621714">
    <property type="component" value="Unassembled WGS sequence"/>
</dbReference>
<keyword evidence="2 3" id="KW-0732">Signal</keyword>
<dbReference type="Gene3D" id="3.40.190.10">
    <property type="entry name" value="Periplasmic binding protein-like II"/>
    <property type="match status" value="2"/>
</dbReference>
<evidence type="ECO:0000256" key="3">
    <source>
        <dbReference type="SAM" id="SignalP"/>
    </source>
</evidence>
<keyword evidence="6" id="KW-1185">Reference proteome</keyword>
<evidence type="ECO:0000259" key="4">
    <source>
        <dbReference type="Pfam" id="PF00497"/>
    </source>
</evidence>
<organism evidence="5 6">
    <name type="scientific">Marinospirillum alkalitolerans</name>
    <dbReference type="NCBI Taxonomy" id="3123374"/>
    <lineage>
        <taxon>Bacteria</taxon>
        <taxon>Pseudomonadati</taxon>
        <taxon>Pseudomonadota</taxon>
        <taxon>Gammaproteobacteria</taxon>
        <taxon>Oceanospirillales</taxon>
        <taxon>Oceanospirillaceae</taxon>
        <taxon>Marinospirillum</taxon>
    </lineage>
</organism>